<keyword evidence="5" id="KW-1185">Reference proteome</keyword>
<dbReference type="RefSeq" id="WP_236866012.1">
    <property type="nucleotide sequence ID" value="NZ_BAABAZ010000006.1"/>
</dbReference>
<dbReference type="InterPro" id="IPR016208">
    <property type="entry name" value="Ald_Oxase/xanthine_DH-like"/>
</dbReference>
<sequence>MSITVSPSATNAGLTRIDGPAKVTGTAAYAFEQPVESPLYLHPVQATIARGSVRSIDTSRASSLSGVVDVMTHENAPRLADASDAEYAILQGPEIGFRGQFLAAVVADTPEIARHAAGLVTVDYEVSEHDAELRWDHPELYAPEQVNAGKATDTATGDADAVLEQAAVKLDRMYSTPWENNNPMEPHTTIALWNDEGLTLYESTQGVHPVRMAIAPVFGLPPDDVHVIAPHVGGGFGSKGLPHANLVLTALAAQRLRGRAVKFALTRQQMFSVAGYRSPTIQRVQLGADPSGRLAALAVDVVVQTSRIKEFVEQAASPARMMYAAEHRRTSHRVAALDVPIPSWMRAPGECPGMFGLEVAMDELAEELGLDPIELRERNEPEIDPETGKPFANRRLLDCFRLGAERFGWDRRNSRPGSRWEGRRRLGIGVASATYPYMRQRASSARIRYEGEGVYAVHIGAADLGTGTWTTLTQIAAECLDVGVEQIRLQIGDSSLPMATVAGGSSGTASWGSAILAAAGRFREEHGTAPEAGAEVRVRSPRQLETEGLSMHSFGAHFAEVSVDADTGEIRVDRLLGVFSAGRIINPRTARSQFLGGMTMGLGMALHEQSVMDPRFGIVVNHDLAEYHVPTNADVRDMEAVWLDEFDEHVGPLGARGIGEIGIVGTAAAIANAACNATGIRVRDLPITPDKLLG</sequence>
<proteinExistence type="predicted"/>
<dbReference type="SUPFAM" id="SSF54665">
    <property type="entry name" value="CO dehydrogenase molybdoprotein N-domain-like"/>
    <property type="match status" value="1"/>
</dbReference>
<dbReference type="Pfam" id="PF02738">
    <property type="entry name" value="MoCoBD_1"/>
    <property type="match status" value="1"/>
</dbReference>
<name>A0ABP8EK28_9MICO</name>
<evidence type="ECO:0000259" key="3">
    <source>
        <dbReference type="SMART" id="SM01008"/>
    </source>
</evidence>
<dbReference type="SMART" id="SM01008">
    <property type="entry name" value="Ald_Xan_dh_C"/>
    <property type="match status" value="1"/>
</dbReference>
<dbReference type="Pfam" id="PF01315">
    <property type="entry name" value="Ald_Xan_dh_C"/>
    <property type="match status" value="1"/>
</dbReference>
<organism evidence="4 5">
    <name type="scientific">Brevibacterium daeguense</name>
    <dbReference type="NCBI Taxonomy" id="909936"/>
    <lineage>
        <taxon>Bacteria</taxon>
        <taxon>Bacillati</taxon>
        <taxon>Actinomycetota</taxon>
        <taxon>Actinomycetes</taxon>
        <taxon>Micrococcales</taxon>
        <taxon>Brevibacteriaceae</taxon>
        <taxon>Brevibacterium</taxon>
    </lineage>
</organism>
<dbReference type="EMBL" id="BAABAZ010000006">
    <property type="protein sequence ID" value="GAA4284321.1"/>
    <property type="molecule type" value="Genomic_DNA"/>
</dbReference>
<comment type="caution">
    <text evidence="4">The sequence shown here is derived from an EMBL/GenBank/DDBJ whole genome shotgun (WGS) entry which is preliminary data.</text>
</comment>
<reference evidence="5" key="1">
    <citation type="journal article" date="2019" name="Int. J. Syst. Evol. Microbiol.">
        <title>The Global Catalogue of Microorganisms (GCM) 10K type strain sequencing project: providing services to taxonomists for standard genome sequencing and annotation.</title>
        <authorList>
            <consortium name="The Broad Institute Genomics Platform"/>
            <consortium name="The Broad Institute Genome Sequencing Center for Infectious Disease"/>
            <person name="Wu L."/>
            <person name="Ma J."/>
        </authorList>
    </citation>
    <scope>NUCLEOTIDE SEQUENCE [LARGE SCALE GENOMIC DNA]</scope>
    <source>
        <strain evidence="5">JCM 17458</strain>
    </source>
</reference>
<dbReference type="SUPFAM" id="SSF56003">
    <property type="entry name" value="Molybdenum cofactor-binding domain"/>
    <property type="match status" value="1"/>
</dbReference>
<evidence type="ECO:0000313" key="5">
    <source>
        <dbReference type="Proteomes" id="UP001501586"/>
    </source>
</evidence>
<dbReference type="InterPro" id="IPR008274">
    <property type="entry name" value="AldOxase/xan_DH_MoCoBD1"/>
</dbReference>
<dbReference type="InterPro" id="IPR000674">
    <property type="entry name" value="Ald_Oxase/Xan_DH_a/b"/>
</dbReference>
<evidence type="ECO:0000313" key="4">
    <source>
        <dbReference type="EMBL" id="GAA4284321.1"/>
    </source>
</evidence>
<dbReference type="PANTHER" id="PTHR11908:SF132">
    <property type="entry name" value="ALDEHYDE OXIDASE 1-RELATED"/>
    <property type="match status" value="1"/>
</dbReference>
<feature type="domain" description="Aldehyde oxidase/xanthine dehydrogenase a/b hammerhead" evidence="3">
    <location>
        <begin position="24"/>
        <end position="128"/>
    </location>
</feature>
<gene>
    <name evidence="4" type="ORF">GCM10022261_18520</name>
</gene>
<dbReference type="InterPro" id="IPR046867">
    <property type="entry name" value="AldOxase/xan_DH_MoCoBD2"/>
</dbReference>
<evidence type="ECO:0000256" key="2">
    <source>
        <dbReference type="ARBA" id="ARBA00023002"/>
    </source>
</evidence>
<dbReference type="InterPro" id="IPR036856">
    <property type="entry name" value="Ald_Oxase/Xan_DH_a/b_sf"/>
</dbReference>
<dbReference type="PANTHER" id="PTHR11908">
    <property type="entry name" value="XANTHINE DEHYDROGENASE"/>
    <property type="match status" value="1"/>
</dbReference>
<protein>
    <submittedName>
        <fullName evidence="4">Xanthine dehydrogenase family protein molybdopterin-binding subunit</fullName>
    </submittedName>
</protein>
<dbReference type="Pfam" id="PF20256">
    <property type="entry name" value="MoCoBD_2"/>
    <property type="match status" value="2"/>
</dbReference>
<dbReference type="Gene3D" id="3.30.365.10">
    <property type="entry name" value="Aldehyde oxidase/xanthine dehydrogenase, molybdopterin binding domain"/>
    <property type="match status" value="4"/>
</dbReference>
<keyword evidence="2" id="KW-0560">Oxidoreductase</keyword>
<dbReference type="Gene3D" id="3.90.1170.50">
    <property type="entry name" value="Aldehyde oxidase/xanthine dehydrogenase, a/b hammerhead"/>
    <property type="match status" value="1"/>
</dbReference>
<dbReference type="Proteomes" id="UP001501586">
    <property type="component" value="Unassembled WGS sequence"/>
</dbReference>
<evidence type="ECO:0000256" key="1">
    <source>
        <dbReference type="ARBA" id="ARBA00022505"/>
    </source>
</evidence>
<dbReference type="InterPro" id="IPR037165">
    <property type="entry name" value="AldOxase/xan_DH_Mopterin-bd_sf"/>
</dbReference>
<accession>A0ABP8EK28</accession>
<keyword evidence="1" id="KW-0500">Molybdenum</keyword>